<evidence type="ECO:0000313" key="6">
    <source>
        <dbReference type="EMBL" id="GGF58683.1"/>
    </source>
</evidence>
<reference evidence="6" key="1">
    <citation type="journal article" date="2014" name="Int. J. Syst. Evol. Microbiol.">
        <title>Complete genome sequence of Corynebacterium casei LMG S-19264T (=DSM 44701T), isolated from a smear-ripened cheese.</title>
        <authorList>
            <consortium name="US DOE Joint Genome Institute (JGI-PGF)"/>
            <person name="Walter F."/>
            <person name="Albersmeier A."/>
            <person name="Kalinowski J."/>
            <person name="Ruckert C."/>
        </authorList>
    </citation>
    <scope>NUCLEOTIDE SEQUENCE</scope>
    <source>
        <strain evidence="6">CGMCC 1.15254</strain>
    </source>
</reference>
<organism evidence="6 7">
    <name type="scientific">Terasakiella brassicae</name>
    <dbReference type="NCBI Taxonomy" id="1634917"/>
    <lineage>
        <taxon>Bacteria</taxon>
        <taxon>Pseudomonadati</taxon>
        <taxon>Pseudomonadota</taxon>
        <taxon>Alphaproteobacteria</taxon>
        <taxon>Rhodospirillales</taxon>
        <taxon>Terasakiellaceae</taxon>
        <taxon>Terasakiella</taxon>
    </lineage>
</organism>
<evidence type="ECO:0000256" key="2">
    <source>
        <dbReference type="ARBA" id="ARBA00022692"/>
    </source>
</evidence>
<evidence type="ECO:0000256" key="3">
    <source>
        <dbReference type="ARBA" id="ARBA00022989"/>
    </source>
</evidence>
<dbReference type="EMBL" id="BMHV01000006">
    <property type="protein sequence ID" value="GGF58683.1"/>
    <property type="molecule type" value="Genomic_DNA"/>
</dbReference>
<accession>A0A917BXI0</accession>
<proteinExistence type="predicted"/>
<evidence type="ECO:0000256" key="5">
    <source>
        <dbReference type="SAM" id="Phobius"/>
    </source>
</evidence>
<evidence type="ECO:0000256" key="4">
    <source>
        <dbReference type="ARBA" id="ARBA00023136"/>
    </source>
</evidence>
<comment type="caution">
    <text evidence="6">The sequence shown here is derived from an EMBL/GenBank/DDBJ whole genome shotgun (WGS) entry which is preliminary data.</text>
</comment>
<keyword evidence="3 5" id="KW-1133">Transmembrane helix</keyword>
<dbReference type="Proteomes" id="UP000632498">
    <property type="component" value="Unassembled WGS sequence"/>
</dbReference>
<protein>
    <recommendedName>
        <fullName evidence="8">Cysteine biosynthesis protein CysZ</fullName>
    </recommendedName>
</protein>
<gene>
    <name evidence="6" type="ORF">GCM10011332_10320</name>
</gene>
<feature type="transmembrane region" description="Helical" evidence="5">
    <location>
        <begin position="20"/>
        <end position="44"/>
    </location>
</feature>
<evidence type="ECO:0008006" key="8">
    <source>
        <dbReference type="Google" id="ProtNLM"/>
    </source>
</evidence>
<feature type="transmembrane region" description="Helical" evidence="5">
    <location>
        <begin position="182"/>
        <end position="215"/>
    </location>
</feature>
<dbReference type="InterPro" id="IPR059112">
    <property type="entry name" value="CysZ/EI24"/>
</dbReference>
<reference evidence="6" key="2">
    <citation type="submission" date="2020-09" db="EMBL/GenBank/DDBJ databases">
        <authorList>
            <person name="Sun Q."/>
            <person name="Zhou Y."/>
        </authorList>
    </citation>
    <scope>NUCLEOTIDE SEQUENCE</scope>
    <source>
        <strain evidence="6">CGMCC 1.15254</strain>
    </source>
</reference>
<dbReference type="AlphaFoldDB" id="A0A917BXI0"/>
<evidence type="ECO:0000256" key="1">
    <source>
        <dbReference type="ARBA" id="ARBA00004141"/>
    </source>
</evidence>
<dbReference type="Pfam" id="PF07264">
    <property type="entry name" value="EI24"/>
    <property type="match status" value="1"/>
</dbReference>
<feature type="transmembrane region" description="Helical" evidence="5">
    <location>
        <begin position="64"/>
        <end position="86"/>
    </location>
</feature>
<evidence type="ECO:0000313" key="7">
    <source>
        <dbReference type="Proteomes" id="UP000632498"/>
    </source>
</evidence>
<dbReference type="RefSeq" id="WP_188662425.1">
    <property type="nucleotide sequence ID" value="NZ_BMHV01000006.1"/>
</dbReference>
<feature type="transmembrane region" description="Helical" evidence="5">
    <location>
        <begin position="116"/>
        <end position="137"/>
    </location>
</feature>
<keyword evidence="4 5" id="KW-0472">Membrane</keyword>
<keyword evidence="2 5" id="KW-0812">Transmembrane</keyword>
<keyword evidence="7" id="KW-1185">Reference proteome</keyword>
<name>A0A917BXI0_9PROT</name>
<sequence length="230" mass="25437">MISAFTKSFAQLPDPTFRKVIFLGVLGALVTFLLLFSAVTGFLFESVLVNIPWMDTAIDWLGSIATIAVVWLLFPAVASVIIGFLLEDIAEAVEKKHYPGLSLANSIPWGETLVEAIKFAGVMLLLNILALPIYLLFPAVNLLVFYSLNGYLISREYFELVGQRRVGVKKAKALRKAYQGRLLIAGALTAFLLTIPLVNLLAPVVGTAAMVHLFHRWRQEPKFLMLEQSS</sequence>
<comment type="subcellular location">
    <subcellularLocation>
        <location evidence="1">Membrane</location>
        <topology evidence="1">Multi-pass membrane protein</topology>
    </subcellularLocation>
</comment>